<comment type="similarity">
    <text evidence="2 6">Belongs to the transposase mutator family.</text>
</comment>
<sequence>MLSTAVGDSESYEFWREFLASLRARGLAGVHLVICNAHAGLKAAVAQQFTDSSWQRCRVHFMCICTPRGTTAQKLGSVRAHSVSASKSNHPRGLTPATSQVQAPAPRSPSGCP</sequence>
<reference evidence="8 9" key="1">
    <citation type="journal article" date="2016" name="Genome Announc.">
        <title>Draft Genome Sequences of Five Rapidly Growing Mycobacterium Species, M. thermoresistibile, M. fortuitum subsp. acetamidolyticum, M. canariasense, M. brisbanense, and M. novocastrense.</title>
        <authorList>
            <person name="Katahira K."/>
            <person name="Ogura Y."/>
            <person name="Gotoh Y."/>
            <person name="Hayashi T."/>
        </authorList>
    </citation>
    <scope>NUCLEOTIDE SEQUENCE [LARGE SCALE GENOMIC DNA]</scope>
    <source>
        <strain evidence="8 9">JCM18114</strain>
    </source>
</reference>
<comment type="caution">
    <text evidence="8">The sequence shown here is derived from an EMBL/GenBank/DDBJ whole genome shotgun (WGS) entry which is preliminary data.</text>
</comment>
<name>A0ABQ0KRZ5_MYCNV</name>
<dbReference type="InterPro" id="IPR001207">
    <property type="entry name" value="Transposase_mutator"/>
</dbReference>
<evidence type="ECO:0000256" key="5">
    <source>
        <dbReference type="ARBA" id="ARBA00023172"/>
    </source>
</evidence>
<evidence type="ECO:0000313" key="8">
    <source>
        <dbReference type="EMBL" id="GAT12240.1"/>
    </source>
</evidence>
<proteinExistence type="inferred from homology"/>
<dbReference type="Proteomes" id="UP000069773">
    <property type="component" value="Unassembled WGS sequence"/>
</dbReference>
<keyword evidence="6" id="KW-0814">Transposable element</keyword>
<accession>A0ABQ0KRZ5</accession>
<evidence type="ECO:0000256" key="7">
    <source>
        <dbReference type="SAM" id="MobiDB-lite"/>
    </source>
</evidence>
<comment type="function">
    <text evidence="1 6">Required for the transposition of the insertion element.</text>
</comment>
<protein>
    <recommendedName>
        <fullName evidence="6">Mutator family transposase</fullName>
    </recommendedName>
</protein>
<dbReference type="EMBL" id="BCTA01000091">
    <property type="protein sequence ID" value="GAT12240.1"/>
    <property type="molecule type" value="Genomic_DNA"/>
</dbReference>
<evidence type="ECO:0000256" key="4">
    <source>
        <dbReference type="ARBA" id="ARBA00023125"/>
    </source>
</evidence>
<organism evidence="8 9">
    <name type="scientific">Mycolicibacterium novocastrense</name>
    <name type="common">Mycobacterium novocastrense</name>
    <dbReference type="NCBI Taxonomy" id="59813"/>
    <lineage>
        <taxon>Bacteria</taxon>
        <taxon>Bacillati</taxon>
        <taxon>Actinomycetota</taxon>
        <taxon>Actinomycetes</taxon>
        <taxon>Mycobacteriales</taxon>
        <taxon>Mycobacteriaceae</taxon>
        <taxon>Mycolicibacterium</taxon>
    </lineage>
</organism>
<dbReference type="PANTHER" id="PTHR33217">
    <property type="entry name" value="TRANSPOSASE FOR INSERTION SEQUENCE ELEMENT IS1081"/>
    <property type="match status" value="1"/>
</dbReference>
<dbReference type="Pfam" id="PF00872">
    <property type="entry name" value="Transposase_mut"/>
    <property type="match status" value="1"/>
</dbReference>
<evidence type="ECO:0000256" key="6">
    <source>
        <dbReference type="RuleBase" id="RU365089"/>
    </source>
</evidence>
<evidence type="ECO:0000313" key="9">
    <source>
        <dbReference type="Proteomes" id="UP000069773"/>
    </source>
</evidence>
<dbReference type="PANTHER" id="PTHR33217:SF7">
    <property type="entry name" value="TRANSPOSASE FOR INSERTION SEQUENCE ELEMENT IS1081"/>
    <property type="match status" value="1"/>
</dbReference>
<gene>
    <name evidence="8" type="ORF">RMCN_5373</name>
</gene>
<feature type="region of interest" description="Disordered" evidence="7">
    <location>
        <begin position="76"/>
        <end position="113"/>
    </location>
</feature>
<keyword evidence="3 6" id="KW-0815">Transposition</keyword>
<evidence type="ECO:0000256" key="1">
    <source>
        <dbReference type="ARBA" id="ARBA00002190"/>
    </source>
</evidence>
<keyword evidence="4 6" id="KW-0238">DNA-binding</keyword>
<keyword evidence="9" id="KW-1185">Reference proteome</keyword>
<evidence type="ECO:0000256" key="3">
    <source>
        <dbReference type="ARBA" id="ARBA00022578"/>
    </source>
</evidence>
<evidence type="ECO:0000256" key="2">
    <source>
        <dbReference type="ARBA" id="ARBA00010961"/>
    </source>
</evidence>
<keyword evidence="5 6" id="KW-0233">DNA recombination</keyword>